<feature type="region of interest" description="Disordered" evidence="2">
    <location>
        <begin position="195"/>
        <end position="239"/>
    </location>
</feature>
<dbReference type="PANTHER" id="PTHR10693">
    <property type="entry name" value="RAS GTPASE-ACTIVATING PROTEIN-BINDING PROTEIN"/>
    <property type="match status" value="1"/>
</dbReference>
<dbReference type="InterPro" id="IPR018222">
    <property type="entry name" value="Nuclear_transport_factor_2_euk"/>
</dbReference>
<dbReference type="Pfam" id="PF00076">
    <property type="entry name" value="RRM_1"/>
    <property type="match status" value="1"/>
</dbReference>
<dbReference type="GO" id="GO:0034517">
    <property type="term" value="P:ribophagy"/>
    <property type="evidence" value="ECO:0007669"/>
    <property type="project" value="TreeGrafter"/>
</dbReference>
<dbReference type="FunFam" id="3.10.450.50:FF:000003">
    <property type="entry name" value="Nuclear transport factor 2 family protein"/>
    <property type="match status" value="1"/>
</dbReference>
<keyword evidence="5" id="KW-1185">Reference proteome</keyword>
<feature type="region of interest" description="Disordered" evidence="2">
    <location>
        <begin position="257"/>
        <end position="441"/>
    </location>
</feature>
<dbReference type="Gene3D" id="3.10.450.50">
    <property type="match status" value="1"/>
</dbReference>
<gene>
    <name evidence="4" type="ORF">LTR77_003530</name>
</gene>
<evidence type="ECO:0000313" key="4">
    <source>
        <dbReference type="EMBL" id="KAK5171893.1"/>
    </source>
</evidence>
<evidence type="ECO:0000313" key="5">
    <source>
        <dbReference type="Proteomes" id="UP001337655"/>
    </source>
</evidence>
<dbReference type="InterPro" id="IPR035979">
    <property type="entry name" value="RBD_domain_sf"/>
</dbReference>
<dbReference type="InterPro" id="IPR012677">
    <property type="entry name" value="Nucleotide-bd_a/b_plait_sf"/>
</dbReference>
<feature type="compositionally biased region" description="Pro residues" evidence="2">
    <location>
        <begin position="318"/>
        <end position="342"/>
    </location>
</feature>
<dbReference type="Gene3D" id="3.30.70.330">
    <property type="match status" value="1"/>
</dbReference>
<dbReference type="GO" id="GO:1990861">
    <property type="term" value="C:Ubp3-Bre5 deubiquitination complex"/>
    <property type="evidence" value="ECO:0007669"/>
    <property type="project" value="TreeGrafter"/>
</dbReference>
<dbReference type="Pfam" id="PF02136">
    <property type="entry name" value="NTF2"/>
    <property type="match status" value="1"/>
</dbReference>
<dbReference type="EMBL" id="JAVRRT010000005">
    <property type="protein sequence ID" value="KAK5171893.1"/>
    <property type="molecule type" value="Genomic_DNA"/>
</dbReference>
<dbReference type="PROSITE" id="PS50177">
    <property type="entry name" value="NTF2_DOMAIN"/>
    <property type="match status" value="1"/>
</dbReference>
<dbReference type="GO" id="GO:0016579">
    <property type="term" value="P:protein deubiquitination"/>
    <property type="evidence" value="ECO:0007669"/>
    <property type="project" value="TreeGrafter"/>
</dbReference>
<dbReference type="InterPro" id="IPR000504">
    <property type="entry name" value="RRM_dom"/>
</dbReference>
<evidence type="ECO:0000256" key="1">
    <source>
        <dbReference type="ARBA" id="ARBA00022884"/>
    </source>
</evidence>
<dbReference type="GO" id="GO:0005829">
    <property type="term" value="C:cytosol"/>
    <property type="evidence" value="ECO:0007669"/>
    <property type="project" value="TreeGrafter"/>
</dbReference>
<dbReference type="InterPro" id="IPR002075">
    <property type="entry name" value="NTF2_dom"/>
</dbReference>
<dbReference type="RefSeq" id="XP_064660737.1">
    <property type="nucleotide sequence ID" value="XM_064800786.1"/>
</dbReference>
<dbReference type="PANTHER" id="PTHR10693:SF20">
    <property type="entry name" value="AT27578P"/>
    <property type="match status" value="1"/>
</dbReference>
<accession>A0AAV9PDV4</accession>
<keyword evidence="1" id="KW-0694">RNA-binding</keyword>
<dbReference type="SMART" id="SM00360">
    <property type="entry name" value="RRM"/>
    <property type="match status" value="1"/>
</dbReference>
<feature type="region of interest" description="Disordered" evidence="2">
    <location>
        <begin position="514"/>
        <end position="566"/>
    </location>
</feature>
<dbReference type="InterPro" id="IPR039539">
    <property type="entry name" value="Ras_GTPase_bind_prot"/>
</dbReference>
<dbReference type="SUPFAM" id="SSF54427">
    <property type="entry name" value="NTF2-like"/>
    <property type="match status" value="1"/>
</dbReference>
<dbReference type="GeneID" id="89924876"/>
<reference evidence="4 5" key="1">
    <citation type="submission" date="2023-08" db="EMBL/GenBank/DDBJ databases">
        <title>Black Yeasts Isolated from many extreme environments.</title>
        <authorList>
            <person name="Coleine C."/>
            <person name="Stajich J.E."/>
            <person name="Selbmann L."/>
        </authorList>
    </citation>
    <scope>NUCLEOTIDE SEQUENCE [LARGE SCALE GENOMIC DNA]</scope>
    <source>
        <strain evidence="4 5">CCFEE 5935</strain>
    </source>
</reference>
<dbReference type="GO" id="GO:0003729">
    <property type="term" value="F:mRNA binding"/>
    <property type="evidence" value="ECO:0007669"/>
    <property type="project" value="TreeGrafter"/>
</dbReference>
<feature type="domain" description="NTF2" evidence="3">
    <location>
        <begin position="73"/>
        <end position="188"/>
    </location>
</feature>
<name>A0AAV9PDV4_9PEZI</name>
<feature type="compositionally biased region" description="Polar residues" evidence="2">
    <location>
        <begin position="224"/>
        <end position="239"/>
    </location>
</feature>
<feature type="region of interest" description="Disordered" evidence="2">
    <location>
        <begin position="1"/>
        <end position="65"/>
    </location>
</feature>
<dbReference type="CDD" id="cd00780">
    <property type="entry name" value="NTF2"/>
    <property type="match status" value="1"/>
</dbReference>
<dbReference type="AlphaFoldDB" id="A0AAV9PDV4"/>
<comment type="caution">
    <text evidence="4">The sequence shown here is derived from an EMBL/GenBank/DDBJ whole genome shotgun (WGS) entry which is preliminary data.</text>
</comment>
<organism evidence="4 5">
    <name type="scientific">Saxophila tyrrhenica</name>
    <dbReference type="NCBI Taxonomy" id="1690608"/>
    <lineage>
        <taxon>Eukaryota</taxon>
        <taxon>Fungi</taxon>
        <taxon>Dikarya</taxon>
        <taxon>Ascomycota</taxon>
        <taxon>Pezizomycotina</taxon>
        <taxon>Dothideomycetes</taxon>
        <taxon>Dothideomycetidae</taxon>
        <taxon>Mycosphaerellales</taxon>
        <taxon>Extremaceae</taxon>
        <taxon>Saxophila</taxon>
    </lineage>
</organism>
<feature type="compositionally biased region" description="Polar residues" evidence="2">
    <location>
        <begin position="418"/>
        <end position="432"/>
    </location>
</feature>
<sequence length="566" mass="59472">MATEQVPINGNYAPHSGYNGLEQHPNSYAYSANGSSSSQATVTQAAPASSTPAAATSASSAAPNQQDVSKDEVGWFFVEQYYTTLSRSPEKLYLFYSKRSQHVSGQETDKVSVCVGQRAIHDRIKEHDFQDCKVRVTNVDSQASDNNIVIQVIGEISNKSQPHKKFTQTFVLAPQVKGYFVLNDVFRYLIEEEDEPEQVDTSAEEVQQAPAVPTGGYQEPAPTASETPAQPEGLTSSTDPAAVEHDAQQVDKEIESKVAADEAAESTEPKVNGHATAEEEVKEAEDAPAVAPAPVDEPVATEDVPSAAPEPVAQPEKPAAPAPTPSPPKQAPAQPAAPPKPAAPKTWASLAASANRVATPATPSSASSSTSQSKPTPKPAPAAQPAAAAAPTPQPPAPAQAAQREASPAQGSDEWTAVGSSHNRNQSRQANAQPEGPQHRGYIKNVHEGVDRNALRARLETFGELLWFDVADHKNCAFVDFKTLEGYNAAIAANPHVISDENLYVEKRKFLPGATAYNGRGRGRGGVGQGPPRGGFQGRGGYQGPRGGRGGGPGGAPRGRGSSIAT</sequence>
<dbReference type="InterPro" id="IPR032710">
    <property type="entry name" value="NTF2-like_dom_sf"/>
</dbReference>
<feature type="compositionally biased region" description="Low complexity" evidence="2">
    <location>
        <begin position="399"/>
        <end position="410"/>
    </location>
</feature>
<evidence type="ECO:0000256" key="2">
    <source>
        <dbReference type="SAM" id="MobiDB-lite"/>
    </source>
</evidence>
<feature type="compositionally biased region" description="Low complexity" evidence="2">
    <location>
        <begin position="26"/>
        <end position="63"/>
    </location>
</feature>
<feature type="compositionally biased region" description="Gly residues" evidence="2">
    <location>
        <begin position="524"/>
        <end position="558"/>
    </location>
</feature>
<feature type="compositionally biased region" description="Low complexity" evidence="2">
    <location>
        <begin position="287"/>
        <end position="317"/>
    </location>
</feature>
<dbReference type="CDD" id="cd00590">
    <property type="entry name" value="RRM_SF"/>
    <property type="match status" value="1"/>
</dbReference>
<dbReference type="Proteomes" id="UP001337655">
    <property type="component" value="Unassembled WGS sequence"/>
</dbReference>
<evidence type="ECO:0000259" key="3">
    <source>
        <dbReference type="PROSITE" id="PS50177"/>
    </source>
</evidence>
<proteinExistence type="predicted"/>
<dbReference type="GO" id="GO:1990904">
    <property type="term" value="C:ribonucleoprotein complex"/>
    <property type="evidence" value="ECO:0007669"/>
    <property type="project" value="TreeGrafter"/>
</dbReference>
<protein>
    <recommendedName>
        <fullName evidence="3">NTF2 domain-containing protein</fullName>
    </recommendedName>
</protein>
<dbReference type="SUPFAM" id="SSF54928">
    <property type="entry name" value="RNA-binding domain, RBD"/>
    <property type="match status" value="1"/>
</dbReference>
<feature type="compositionally biased region" description="Low complexity" evidence="2">
    <location>
        <begin position="358"/>
        <end position="375"/>
    </location>
</feature>